<dbReference type="STRING" id="1334629.MFUL124B02_24275"/>
<dbReference type="Proteomes" id="UP000183760">
    <property type="component" value="Unassembled WGS sequence"/>
</dbReference>
<feature type="region of interest" description="Disordered" evidence="1">
    <location>
        <begin position="41"/>
        <end position="96"/>
    </location>
</feature>
<gene>
    <name evidence="3" type="ORF">MFU01_56780</name>
    <name evidence="4" type="ORF">SAMN05443572_103187</name>
</gene>
<keyword evidence="4" id="KW-0378">Hydrolase</keyword>
<reference evidence="4 5" key="1">
    <citation type="submission" date="2016-10" db="EMBL/GenBank/DDBJ databases">
        <authorList>
            <person name="Varghese N."/>
            <person name="Submissions S."/>
        </authorList>
    </citation>
    <scope>NUCLEOTIDE SEQUENCE [LARGE SCALE GENOMIC DNA]</scope>
    <source>
        <strain evidence="4 5">DSM 16525</strain>
    </source>
</reference>
<dbReference type="Gene3D" id="3.90.1720.10">
    <property type="entry name" value="endopeptidase domain like (from Nostoc punctiforme)"/>
    <property type="match status" value="1"/>
</dbReference>
<reference evidence="3 6" key="2">
    <citation type="submission" date="2019-07" db="EMBL/GenBank/DDBJ databases">
        <title>Whole genome shotgun sequence of Myxococcus fulvus NBRC 100333.</title>
        <authorList>
            <person name="Hosoyama A."/>
            <person name="Uohara A."/>
            <person name="Ohji S."/>
            <person name="Ichikawa N."/>
        </authorList>
    </citation>
    <scope>NUCLEOTIDE SEQUENCE [LARGE SCALE GENOMIC DNA]</scope>
    <source>
        <strain evidence="3 6">NBRC 100333</strain>
    </source>
</reference>
<dbReference type="Proteomes" id="UP000321514">
    <property type="component" value="Unassembled WGS sequence"/>
</dbReference>
<accession>A0A511T8Y9</accession>
<dbReference type="AlphaFoldDB" id="A0A511T8Y9"/>
<name>A0A511T8Y9_MYXFU</name>
<protein>
    <submittedName>
        <fullName evidence="4">Cell wall-associated hydrolase, NlpC family</fullName>
    </submittedName>
</protein>
<evidence type="ECO:0000313" key="4">
    <source>
        <dbReference type="EMBL" id="SET77920.1"/>
    </source>
</evidence>
<sequence>MRWLTLMGMLSMLATGCATPSGRLEPWLDSYAVRYHSASPPAFPRESLSTPVATAPPEKKPAPAKAKTPARATASRPAKGKPATTKVSTQGARPVSADAREKVLAAARSVVGKPQVTFDGRKYPSDCTGLIEGVYAQAGLSFRGTLKPGDNGVTALYRYARANGRVYEDGRPVPGDLVFFHETYDQNRDGRRNDGLTHVGIVDSVDAQGTVTVIHRVNRGVVRYRMNLARPHLPRDPKTGEVLNDLLRHPGPNKAPVLTGQLFAAYGSVLPASVPAKKKPAPIPVALR</sequence>
<evidence type="ECO:0000313" key="5">
    <source>
        <dbReference type="Proteomes" id="UP000183760"/>
    </source>
</evidence>
<evidence type="ECO:0000259" key="2">
    <source>
        <dbReference type="Pfam" id="PF05257"/>
    </source>
</evidence>
<dbReference type="OrthoDB" id="9790543at2"/>
<dbReference type="SUPFAM" id="SSF54001">
    <property type="entry name" value="Cysteine proteinases"/>
    <property type="match status" value="1"/>
</dbReference>
<evidence type="ECO:0000313" key="3">
    <source>
        <dbReference type="EMBL" id="GEN10641.1"/>
    </source>
</evidence>
<evidence type="ECO:0000313" key="6">
    <source>
        <dbReference type="Proteomes" id="UP000321514"/>
    </source>
</evidence>
<comment type="caution">
    <text evidence="3">The sequence shown here is derived from an EMBL/GenBank/DDBJ whole genome shotgun (WGS) entry which is preliminary data.</text>
</comment>
<dbReference type="Pfam" id="PF05257">
    <property type="entry name" value="CHAP"/>
    <property type="match status" value="1"/>
</dbReference>
<dbReference type="GO" id="GO:0016787">
    <property type="term" value="F:hydrolase activity"/>
    <property type="evidence" value="ECO:0007669"/>
    <property type="project" value="UniProtKB-KW"/>
</dbReference>
<evidence type="ECO:0000256" key="1">
    <source>
        <dbReference type="SAM" id="MobiDB-lite"/>
    </source>
</evidence>
<feature type="compositionally biased region" description="Low complexity" evidence="1">
    <location>
        <begin position="63"/>
        <end position="77"/>
    </location>
</feature>
<keyword evidence="5" id="KW-1185">Reference proteome</keyword>
<dbReference type="EMBL" id="FOIB01000003">
    <property type="protein sequence ID" value="SET77920.1"/>
    <property type="molecule type" value="Genomic_DNA"/>
</dbReference>
<proteinExistence type="predicted"/>
<dbReference type="RefSeq" id="WP_074951944.1">
    <property type="nucleotide sequence ID" value="NZ_BJXR01000039.1"/>
</dbReference>
<feature type="domain" description="Peptidase C51" evidence="2">
    <location>
        <begin position="120"/>
        <end position="215"/>
    </location>
</feature>
<dbReference type="InterPro" id="IPR007921">
    <property type="entry name" value="CHAP_dom"/>
</dbReference>
<dbReference type="InterPro" id="IPR038765">
    <property type="entry name" value="Papain-like_cys_pep_sf"/>
</dbReference>
<organism evidence="3 6">
    <name type="scientific">Myxococcus fulvus</name>
    <dbReference type="NCBI Taxonomy" id="33"/>
    <lineage>
        <taxon>Bacteria</taxon>
        <taxon>Pseudomonadati</taxon>
        <taxon>Myxococcota</taxon>
        <taxon>Myxococcia</taxon>
        <taxon>Myxococcales</taxon>
        <taxon>Cystobacterineae</taxon>
        <taxon>Myxococcaceae</taxon>
        <taxon>Myxococcus</taxon>
    </lineage>
</organism>
<dbReference type="PROSITE" id="PS51257">
    <property type="entry name" value="PROKAR_LIPOPROTEIN"/>
    <property type="match status" value="1"/>
</dbReference>
<dbReference type="EMBL" id="BJXR01000039">
    <property type="protein sequence ID" value="GEN10641.1"/>
    <property type="molecule type" value="Genomic_DNA"/>
</dbReference>